<name>M0M0V9_9EURY</name>
<reference evidence="2 3" key="1">
    <citation type="journal article" date="2014" name="PLoS Genet.">
        <title>Phylogenetically driven sequencing of extremely halophilic archaea reveals strategies for static and dynamic osmo-response.</title>
        <authorList>
            <person name="Becker E.A."/>
            <person name="Seitzer P.M."/>
            <person name="Tritt A."/>
            <person name="Larsen D."/>
            <person name="Krusor M."/>
            <person name="Yao A.I."/>
            <person name="Wu D."/>
            <person name="Madern D."/>
            <person name="Eisen J.A."/>
            <person name="Darling A.E."/>
            <person name="Facciotti M.T."/>
        </authorList>
    </citation>
    <scope>NUCLEOTIDE SEQUENCE [LARGE SCALE GENOMIC DNA]</scope>
    <source>
        <strain evidence="2 3">100A6</strain>
    </source>
</reference>
<keyword evidence="3" id="KW-1185">Reference proteome</keyword>
<sequence>MTIPPERRTNAIQTRSSTLGKAFASERVRALVEGVVLAAIGLGVYLAVVYPVSVTATPIGAGSPLNLLVLVATVLVLSGVYDLLRRVVR</sequence>
<dbReference type="PATRIC" id="fig|1132509.6.peg.1759"/>
<proteinExistence type="predicted"/>
<dbReference type="EMBL" id="AOMB01000022">
    <property type="protein sequence ID" value="EMA39033.1"/>
    <property type="molecule type" value="Genomic_DNA"/>
</dbReference>
<dbReference type="Proteomes" id="UP000011566">
    <property type="component" value="Unassembled WGS sequence"/>
</dbReference>
<evidence type="ECO:0000313" key="2">
    <source>
        <dbReference type="EMBL" id="EMA39033.1"/>
    </source>
</evidence>
<evidence type="ECO:0000313" key="3">
    <source>
        <dbReference type="Proteomes" id="UP000011566"/>
    </source>
</evidence>
<keyword evidence="1" id="KW-1133">Transmembrane helix</keyword>
<evidence type="ECO:0000256" key="1">
    <source>
        <dbReference type="SAM" id="Phobius"/>
    </source>
</evidence>
<keyword evidence="1" id="KW-0812">Transmembrane</keyword>
<organism evidence="2 3">
    <name type="scientific">Halococcus hamelinensis 100A6</name>
    <dbReference type="NCBI Taxonomy" id="1132509"/>
    <lineage>
        <taxon>Archaea</taxon>
        <taxon>Methanobacteriati</taxon>
        <taxon>Methanobacteriota</taxon>
        <taxon>Stenosarchaea group</taxon>
        <taxon>Halobacteria</taxon>
        <taxon>Halobacteriales</taxon>
        <taxon>Halococcaceae</taxon>
        <taxon>Halococcus</taxon>
    </lineage>
</organism>
<feature type="transmembrane region" description="Helical" evidence="1">
    <location>
        <begin position="30"/>
        <end position="53"/>
    </location>
</feature>
<accession>M0M0V9</accession>
<gene>
    <name evidence="2" type="ORF">C447_07748</name>
</gene>
<comment type="caution">
    <text evidence="2">The sequence shown here is derived from an EMBL/GenBank/DDBJ whole genome shotgun (WGS) entry which is preliminary data.</text>
</comment>
<feature type="transmembrane region" description="Helical" evidence="1">
    <location>
        <begin position="65"/>
        <end position="84"/>
    </location>
</feature>
<dbReference type="RefSeq" id="WP_007692577.1">
    <property type="nucleotide sequence ID" value="NZ_AJRK01000036.1"/>
</dbReference>
<protein>
    <submittedName>
        <fullName evidence="2">Uncharacterized protein</fullName>
    </submittedName>
</protein>
<dbReference type="AlphaFoldDB" id="M0M0V9"/>
<keyword evidence="1" id="KW-0472">Membrane</keyword>